<sequence>MLIKRSLFAFASICISLCGGSQSTVRAGDWQTVDGRYLDRQEIRATVERLIEAHNVTGLGIGLISQGKVFSLETFGYRDIRKKAPLEVNTLMYGASLTKATFAYYVMQLVDEGLIDLDKPISAYLPKSLHEYEGYQDLEGDERWRRLTFRLLLTHQSGFANWRFLPPEGGFDRTGKLKFFLNPGSRYAYSGEGFLLAQRVLEYGLGLNVKKEMQSRIFNKYGMKRTVLAIRGKPFKNQANNYSLEGRNVGKMAFKDVNAAGSMQTTLSEWATFLAAVVRGDGLSDRSKKEMIKTQIRIKSARQFPTFSDQTTSKYDSIALGYGLGWGVFKSPYGEAFFKEGHDDGTANYSLCIEGKKTCILLMSNSVRAEGIFKELVDTLLGDVGLPWEWEQYTPYDYPSSEVK</sequence>
<dbReference type="InterPro" id="IPR012338">
    <property type="entry name" value="Beta-lactam/transpept-like"/>
</dbReference>
<dbReference type="Gene3D" id="3.40.710.10">
    <property type="entry name" value="DD-peptidase/beta-lactamase superfamily"/>
    <property type="match status" value="1"/>
</dbReference>
<name>A0AA52H8D5_9PROT</name>
<feature type="domain" description="Beta-lactamase-related" evidence="1">
    <location>
        <begin position="44"/>
        <end position="368"/>
    </location>
</feature>
<evidence type="ECO:0000259" key="1">
    <source>
        <dbReference type="Pfam" id="PF00144"/>
    </source>
</evidence>
<accession>A0AA52H8D5</accession>
<keyword evidence="3" id="KW-1185">Reference proteome</keyword>
<dbReference type="PANTHER" id="PTHR43283:SF18">
    <property type="match status" value="1"/>
</dbReference>
<protein>
    <submittedName>
        <fullName evidence="2">Serine hydrolase domain-containing protein</fullName>
        <ecNumber evidence="2">3.1.1.103</ecNumber>
    </submittedName>
</protein>
<dbReference type="Proteomes" id="UP001268683">
    <property type="component" value="Chromosome"/>
</dbReference>
<dbReference type="PANTHER" id="PTHR43283">
    <property type="entry name" value="BETA-LACTAMASE-RELATED"/>
    <property type="match status" value="1"/>
</dbReference>
<evidence type="ECO:0000313" key="3">
    <source>
        <dbReference type="Proteomes" id="UP001268683"/>
    </source>
</evidence>
<dbReference type="EC" id="3.1.1.103" evidence="2"/>
<organism evidence="2 3">
    <name type="scientific">Temperatibacter marinus</name>
    <dbReference type="NCBI Taxonomy" id="1456591"/>
    <lineage>
        <taxon>Bacteria</taxon>
        <taxon>Pseudomonadati</taxon>
        <taxon>Pseudomonadota</taxon>
        <taxon>Alphaproteobacteria</taxon>
        <taxon>Kordiimonadales</taxon>
        <taxon>Temperatibacteraceae</taxon>
        <taxon>Temperatibacter</taxon>
    </lineage>
</organism>
<proteinExistence type="predicted"/>
<evidence type="ECO:0000313" key="2">
    <source>
        <dbReference type="EMBL" id="WND02016.1"/>
    </source>
</evidence>
<dbReference type="Pfam" id="PF00144">
    <property type="entry name" value="Beta-lactamase"/>
    <property type="match status" value="1"/>
</dbReference>
<dbReference type="AlphaFoldDB" id="A0AA52H8D5"/>
<dbReference type="SUPFAM" id="SSF56601">
    <property type="entry name" value="beta-lactamase/transpeptidase-like"/>
    <property type="match status" value="1"/>
</dbReference>
<dbReference type="GO" id="GO:0016787">
    <property type="term" value="F:hydrolase activity"/>
    <property type="evidence" value="ECO:0007669"/>
    <property type="project" value="UniProtKB-KW"/>
</dbReference>
<dbReference type="EMBL" id="CP123872">
    <property type="protein sequence ID" value="WND02016.1"/>
    <property type="molecule type" value="Genomic_DNA"/>
</dbReference>
<dbReference type="RefSeq" id="WP_310797851.1">
    <property type="nucleotide sequence ID" value="NZ_CP123872.1"/>
</dbReference>
<keyword evidence="2" id="KW-0378">Hydrolase</keyword>
<dbReference type="KEGG" id="tmk:QGN29_10705"/>
<dbReference type="InterPro" id="IPR050789">
    <property type="entry name" value="Diverse_Enzym_Activities"/>
</dbReference>
<gene>
    <name evidence="2" type="ORF">QGN29_10705</name>
</gene>
<reference evidence="2" key="1">
    <citation type="submission" date="2023-04" db="EMBL/GenBank/DDBJ databases">
        <title>Complete genome sequence of Temperatibacter marinus.</title>
        <authorList>
            <person name="Rong J.-C."/>
            <person name="Yi M.-L."/>
            <person name="Zhao Q."/>
        </authorList>
    </citation>
    <scope>NUCLEOTIDE SEQUENCE</scope>
    <source>
        <strain evidence="2">NBRC 110045</strain>
    </source>
</reference>
<dbReference type="InterPro" id="IPR001466">
    <property type="entry name" value="Beta-lactam-related"/>
</dbReference>